<organism evidence="7 8">
    <name type="scientific">Marinobacter daqiaonensis</name>
    <dbReference type="NCBI Taxonomy" id="650891"/>
    <lineage>
        <taxon>Bacteria</taxon>
        <taxon>Pseudomonadati</taxon>
        <taxon>Pseudomonadota</taxon>
        <taxon>Gammaproteobacteria</taxon>
        <taxon>Pseudomonadales</taxon>
        <taxon>Marinobacteraceae</taxon>
        <taxon>Marinobacter</taxon>
    </lineage>
</organism>
<dbReference type="InterPro" id="IPR039994">
    <property type="entry name" value="NO66-like"/>
</dbReference>
<feature type="domain" description="JmjC" evidence="6">
    <location>
        <begin position="100"/>
        <end position="228"/>
    </location>
</feature>
<evidence type="ECO:0000313" key="8">
    <source>
        <dbReference type="Proteomes" id="UP000198644"/>
    </source>
</evidence>
<dbReference type="SUPFAM" id="SSF51197">
    <property type="entry name" value="Clavaminate synthase-like"/>
    <property type="match status" value="1"/>
</dbReference>
<dbReference type="Pfam" id="PF20514">
    <property type="entry name" value="WHD_ROXA"/>
    <property type="match status" value="1"/>
</dbReference>
<dbReference type="PANTHER" id="PTHR13096">
    <property type="entry name" value="MINA53 MYC INDUCED NUCLEAR ANTIGEN"/>
    <property type="match status" value="1"/>
</dbReference>
<name>A0A1I6H224_9GAMM</name>
<dbReference type="Gene3D" id="3.40.366.30">
    <property type="entry name" value="50S ribosomal protein L16 arginine hydroxylase, Chain A, Domain 2"/>
    <property type="match status" value="1"/>
</dbReference>
<dbReference type="RefSeq" id="WP_092009022.1">
    <property type="nucleotide sequence ID" value="NZ_FOYW01000001.1"/>
</dbReference>
<evidence type="ECO:0000259" key="6">
    <source>
        <dbReference type="PROSITE" id="PS51184"/>
    </source>
</evidence>
<keyword evidence="7" id="KW-0689">Ribosomal protein</keyword>
<keyword evidence="3" id="KW-0223">Dioxygenase</keyword>
<dbReference type="OrthoDB" id="9764016at2"/>
<keyword evidence="7" id="KW-0687">Ribonucleoprotein</keyword>
<comment type="cofactor">
    <cofactor evidence="1">
        <name>Fe(2+)</name>
        <dbReference type="ChEBI" id="CHEBI:29033"/>
    </cofactor>
</comment>
<evidence type="ECO:0000313" key="7">
    <source>
        <dbReference type="EMBL" id="SFR48545.1"/>
    </source>
</evidence>
<evidence type="ECO:0000256" key="4">
    <source>
        <dbReference type="ARBA" id="ARBA00023002"/>
    </source>
</evidence>
<keyword evidence="5" id="KW-0408">Iron</keyword>
<evidence type="ECO:0000256" key="1">
    <source>
        <dbReference type="ARBA" id="ARBA00001954"/>
    </source>
</evidence>
<evidence type="ECO:0000256" key="5">
    <source>
        <dbReference type="ARBA" id="ARBA00023004"/>
    </source>
</evidence>
<dbReference type="EMBL" id="FOYW01000001">
    <property type="protein sequence ID" value="SFR48545.1"/>
    <property type="molecule type" value="Genomic_DNA"/>
</dbReference>
<dbReference type="GO" id="GO:0005840">
    <property type="term" value="C:ribosome"/>
    <property type="evidence" value="ECO:0007669"/>
    <property type="project" value="UniProtKB-KW"/>
</dbReference>
<dbReference type="InterPro" id="IPR003347">
    <property type="entry name" value="JmjC_dom"/>
</dbReference>
<dbReference type="CDD" id="cd02208">
    <property type="entry name" value="cupin_RmlC-like"/>
    <property type="match status" value="1"/>
</dbReference>
<protein>
    <submittedName>
        <fullName evidence="7">50S ribosomal protein L16 3-hydroxylase</fullName>
    </submittedName>
</protein>
<dbReference type="GO" id="GO:0046872">
    <property type="term" value="F:metal ion binding"/>
    <property type="evidence" value="ECO:0007669"/>
    <property type="project" value="UniProtKB-KW"/>
</dbReference>
<dbReference type="GO" id="GO:0016706">
    <property type="term" value="F:2-oxoglutarate-dependent dioxygenase activity"/>
    <property type="evidence" value="ECO:0007669"/>
    <property type="project" value="TreeGrafter"/>
</dbReference>
<keyword evidence="8" id="KW-1185">Reference proteome</keyword>
<dbReference type="PANTHER" id="PTHR13096:SF8">
    <property type="entry name" value="RIBOSOMAL OXYGENASE 1"/>
    <property type="match status" value="1"/>
</dbReference>
<keyword evidence="2" id="KW-0479">Metal-binding</keyword>
<dbReference type="AlphaFoldDB" id="A0A1I6H224"/>
<dbReference type="STRING" id="650891.SAMN05216203_0770"/>
<dbReference type="Pfam" id="PF08007">
    <property type="entry name" value="JmjC_2"/>
    <property type="match status" value="1"/>
</dbReference>
<evidence type="ECO:0000256" key="2">
    <source>
        <dbReference type="ARBA" id="ARBA00022723"/>
    </source>
</evidence>
<dbReference type="Gene3D" id="2.60.120.650">
    <property type="entry name" value="Cupin"/>
    <property type="match status" value="1"/>
</dbReference>
<sequence length="387" mass="42841">MTTPTLLPGGMPAKTFLRDYWQKKPLVIRQAFPGFQCPVSADELAGLACEQAVESRMVIEQENGHPWQLHNGPFSTDHFTSPPEGNWTLLVQGLDHWVPEVADILDHFRFVPNWRLDDIMASFAPPGGSVGPHYDQYDVFLLQGQGQRRWQFGGQCSEQSPRVEGTPLRILRDWQPEEEVILEPGDMLYLPPGIGHHGIAEDDCITLSVGFRAPTVDDLLTGFTDFLCSETDVSAHLPDRNPGLPENPGVIGAGVLDRLDALIRERVSDRRQLALWFGQFSTAPKNSDIVIPAEPPVAAEELLDAIAAGALLRWNEGSRFAFTELEEQTALFVDGERYLLSGDARPLAPALCASSRPDQAALMQLCRDPALAELMTVLYNQGSVYFE</sequence>
<keyword evidence="4" id="KW-0560">Oxidoreductase</keyword>
<gene>
    <name evidence="7" type="ORF">SAMN05216203_0770</name>
</gene>
<dbReference type="SMART" id="SM00558">
    <property type="entry name" value="JmjC"/>
    <property type="match status" value="1"/>
</dbReference>
<accession>A0A1I6H224</accession>
<dbReference type="InterPro" id="IPR046799">
    <property type="entry name" value="ROXA-like_wH"/>
</dbReference>
<dbReference type="PROSITE" id="PS51184">
    <property type="entry name" value="JMJC"/>
    <property type="match status" value="1"/>
</dbReference>
<reference evidence="7 8" key="1">
    <citation type="submission" date="2016-10" db="EMBL/GenBank/DDBJ databases">
        <authorList>
            <person name="de Groot N.N."/>
        </authorList>
    </citation>
    <scope>NUCLEOTIDE SEQUENCE [LARGE SCALE GENOMIC DNA]</scope>
    <source>
        <strain evidence="7 8">CGMCC 1.9167</strain>
    </source>
</reference>
<proteinExistence type="predicted"/>
<dbReference type="Proteomes" id="UP000198644">
    <property type="component" value="Unassembled WGS sequence"/>
</dbReference>
<evidence type="ECO:0000256" key="3">
    <source>
        <dbReference type="ARBA" id="ARBA00022964"/>
    </source>
</evidence>